<evidence type="ECO:0000313" key="10">
    <source>
        <dbReference type="EMBL" id="MUM77921.1"/>
    </source>
</evidence>
<reference evidence="10 11" key="1">
    <citation type="submission" date="2019-11" db="EMBL/GenBank/DDBJ databases">
        <title>Pseudodesulfovibrio alkaliphilus, sp. nov., an alkaliphilic sulfate-reducing bacteria from mud volcano of Taman peninsula, Russia.</title>
        <authorList>
            <person name="Frolova A."/>
            <person name="Merkel A.Y."/>
            <person name="Slobodkin A.I."/>
        </authorList>
    </citation>
    <scope>NUCLEOTIDE SEQUENCE [LARGE SCALE GENOMIC DNA]</scope>
    <source>
        <strain evidence="10 11">F-1</strain>
    </source>
</reference>
<feature type="coiled-coil region" evidence="8">
    <location>
        <begin position="323"/>
        <end position="350"/>
    </location>
</feature>
<evidence type="ECO:0000256" key="1">
    <source>
        <dbReference type="ARBA" id="ARBA00004442"/>
    </source>
</evidence>
<dbReference type="GO" id="GO:0015562">
    <property type="term" value="F:efflux transmembrane transporter activity"/>
    <property type="evidence" value="ECO:0007669"/>
    <property type="project" value="InterPro"/>
</dbReference>
<evidence type="ECO:0000256" key="4">
    <source>
        <dbReference type="ARBA" id="ARBA00022452"/>
    </source>
</evidence>
<dbReference type="GO" id="GO:1990281">
    <property type="term" value="C:efflux pump complex"/>
    <property type="evidence" value="ECO:0007669"/>
    <property type="project" value="TreeGrafter"/>
</dbReference>
<dbReference type="Pfam" id="PF02321">
    <property type="entry name" value="OEP"/>
    <property type="match status" value="2"/>
</dbReference>
<dbReference type="Proteomes" id="UP000461162">
    <property type="component" value="Unassembled WGS sequence"/>
</dbReference>
<feature type="chain" id="PRO_5029726789" evidence="9">
    <location>
        <begin position="24"/>
        <end position="444"/>
    </location>
</feature>
<evidence type="ECO:0000256" key="9">
    <source>
        <dbReference type="SAM" id="SignalP"/>
    </source>
</evidence>
<evidence type="ECO:0000313" key="11">
    <source>
        <dbReference type="Proteomes" id="UP000461162"/>
    </source>
</evidence>
<evidence type="ECO:0000256" key="6">
    <source>
        <dbReference type="ARBA" id="ARBA00023136"/>
    </source>
</evidence>
<dbReference type="GO" id="GO:0015288">
    <property type="term" value="F:porin activity"/>
    <property type="evidence" value="ECO:0007669"/>
    <property type="project" value="TreeGrafter"/>
</dbReference>
<keyword evidence="7" id="KW-0998">Cell outer membrane</keyword>
<dbReference type="PANTHER" id="PTHR30026">
    <property type="entry name" value="OUTER MEMBRANE PROTEIN TOLC"/>
    <property type="match status" value="1"/>
</dbReference>
<evidence type="ECO:0000256" key="8">
    <source>
        <dbReference type="SAM" id="Coils"/>
    </source>
</evidence>
<dbReference type="SUPFAM" id="SSF56954">
    <property type="entry name" value="Outer membrane efflux proteins (OEP)"/>
    <property type="match status" value="1"/>
</dbReference>
<dbReference type="InterPro" id="IPR003423">
    <property type="entry name" value="OMP_efflux"/>
</dbReference>
<keyword evidence="8" id="KW-0175">Coiled coil</keyword>
<dbReference type="InterPro" id="IPR010130">
    <property type="entry name" value="T1SS_OMP_TolC"/>
</dbReference>
<evidence type="ECO:0000256" key="3">
    <source>
        <dbReference type="ARBA" id="ARBA00022448"/>
    </source>
</evidence>
<keyword evidence="4" id="KW-1134">Transmembrane beta strand</keyword>
<gene>
    <name evidence="10" type="ORF">GKC30_09775</name>
</gene>
<dbReference type="PANTHER" id="PTHR30026:SF22">
    <property type="entry name" value="OUTER MEMBRANE EFFLUX PROTEIN"/>
    <property type="match status" value="1"/>
</dbReference>
<proteinExistence type="inferred from homology"/>
<evidence type="ECO:0000256" key="2">
    <source>
        <dbReference type="ARBA" id="ARBA00007613"/>
    </source>
</evidence>
<accession>A0A7K1KPX1</accession>
<dbReference type="GO" id="GO:0009279">
    <property type="term" value="C:cell outer membrane"/>
    <property type="evidence" value="ECO:0007669"/>
    <property type="project" value="UniProtKB-SubCell"/>
</dbReference>
<comment type="caution">
    <text evidence="10">The sequence shown here is derived from an EMBL/GenBank/DDBJ whole genome shotgun (WGS) entry which is preliminary data.</text>
</comment>
<organism evidence="10 11">
    <name type="scientific">Pseudodesulfovibrio alkaliphilus</name>
    <dbReference type="NCBI Taxonomy" id="2661613"/>
    <lineage>
        <taxon>Bacteria</taxon>
        <taxon>Pseudomonadati</taxon>
        <taxon>Thermodesulfobacteriota</taxon>
        <taxon>Desulfovibrionia</taxon>
        <taxon>Desulfovibrionales</taxon>
        <taxon>Desulfovibrionaceae</taxon>
    </lineage>
</organism>
<dbReference type="InterPro" id="IPR051906">
    <property type="entry name" value="TolC-like"/>
</dbReference>
<evidence type="ECO:0000256" key="5">
    <source>
        <dbReference type="ARBA" id="ARBA00022692"/>
    </source>
</evidence>
<keyword evidence="9" id="KW-0732">Signal</keyword>
<dbReference type="AlphaFoldDB" id="A0A7K1KPX1"/>
<keyword evidence="3" id="KW-0813">Transport</keyword>
<comment type="subcellular location">
    <subcellularLocation>
        <location evidence="1">Cell outer membrane</location>
    </subcellularLocation>
</comment>
<comment type="similarity">
    <text evidence="2">Belongs to the outer membrane factor (OMF) (TC 1.B.17) family.</text>
</comment>
<feature type="signal peptide" evidence="9">
    <location>
        <begin position="1"/>
        <end position="23"/>
    </location>
</feature>
<keyword evidence="5" id="KW-0812">Transmembrane</keyword>
<dbReference type="EMBL" id="WODC01000005">
    <property type="protein sequence ID" value="MUM77921.1"/>
    <property type="molecule type" value="Genomic_DNA"/>
</dbReference>
<evidence type="ECO:0000256" key="7">
    <source>
        <dbReference type="ARBA" id="ARBA00023237"/>
    </source>
</evidence>
<protein>
    <submittedName>
        <fullName evidence="10">TolC family outer membrane protein</fullName>
    </submittedName>
</protein>
<keyword evidence="6" id="KW-0472">Membrane</keyword>
<dbReference type="Gene3D" id="1.20.1600.10">
    <property type="entry name" value="Outer membrane efflux proteins (OEP)"/>
    <property type="match status" value="1"/>
</dbReference>
<dbReference type="NCBIfam" id="TIGR01844">
    <property type="entry name" value="type_I_sec_TolC"/>
    <property type="match status" value="1"/>
</dbReference>
<dbReference type="RefSeq" id="WP_155934528.1">
    <property type="nucleotide sequence ID" value="NZ_WODC01000005.1"/>
</dbReference>
<keyword evidence="11" id="KW-1185">Reference proteome</keyword>
<name>A0A7K1KPX1_9BACT</name>
<sequence>MKHSTLIPLLMALVMTVATPARAEIDGTTTLKETVVDAVRQHPQIKAMLFNREAVSRDLSAALGRFFPSLDLSSQYGFQQYNSSTARNLGTEDRTRTASDSSLTLTQNVFDGMGRLSTYQGSKARLESAENRLFDMVDSIALSAIRAHFDVVRTRRLVALAQSNIIDHQSVLESIAERVAGGAGSKADEMQARGRVARAETTLITYVGELRASEAEYVRQTGKMPEALAEQEFNPGYVPVSLDQVLETSLADNPKIKARKADVEAVTQDRDVVRSSYYPDIDIKVSSRYTDHHDGSATYLRDDRAMLAMSWNLFSGGTDYQSSQAAGARIRQAQEELHDTTDELTRQVATTWAEYNTAVGQVDKHQEALQYSIESRDMYLMQFNVGQRSLLDVLDAINEVFSNSVLLETAQSNRDFTLYKFLNLQGRLVKTLEVSESAYTTLPQ</sequence>